<dbReference type="EMBL" id="JAINVV010000008">
    <property type="protein sequence ID" value="MBY8824209.1"/>
    <property type="molecule type" value="Genomic_DNA"/>
</dbReference>
<reference evidence="2 3" key="1">
    <citation type="submission" date="2021-08" db="EMBL/GenBank/DDBJ databases">
        <authorList>
            <person name="Tuo L."/>
        </authorList>
    </citation>
    <scope>NUCLEOTIDE SEQUENCE [LARGE SCALE GENOMIC DNA]</scope>
    <source>
        <strain evidence="2 3">JCM 31229</strain>
    </source>
</reference>
<protein>
    <submittedName>
        <fullName evidence="2">Beta-lactamase family protein</fullName>
    </submittedName>
</protein>
<dbReference type="RefSeq" id="WP_222991293.1">
    <property type="nucleotide sequence ID" value="NZ_JAINVV010000008.1"/>
</dbReference>
<dbReference type="Gene3D" id="3.40.710.10">
    <property type="entry name" value="DD-peptidase/beta-lactamase superfamily"/>
    <property type="match status" value="1"/>
</dbReference>
<gene>
    <name evidence="2" type="ORF">K7G82_18030</name>
</gene>
<dbReference type="InterPro" id="IPR050789">
    <property type="entry name" value="Diverse_Enzym_Activities"/>
</dbReference>
<evidence type="ECO:0000259" key="1">
    <source>
        <dbReference type="Pfam" id="PF00144"/>
    </source>
</evidence>
<dbReference type="PANTHER" id="PTHR43283:SF3">
    <property type="entry name" value="BETA-LACTAMASE FAMILY PROTEIN (AFU_ORTHOLOGUE AFUA_5G07500)"/>
    <property type="match status" value="1"/>
</dbReference>
<dbReference type="Proteomes" id="UP000706039">
    <property type="component" value="Unassembled WGS sequence"/>
</dbReference>
<evidence type="ECO:0000313" key="3">
    <source>
        <dbReference type="Proteomes" id="UP000706039"/>
    </source>
</evidence>
<keyword evidence="3" id="KW-1185">Reference proteome</keyword>
<dbReference type="InterPro" id="IPR012338">
    <property type="entry name" value="Beta-lactam/transpept-like"/>
</dbReference>
<dbReference type="PANTHER" id="PTHR43283">
    <property type="entry name" value="BETA-LACTAMASE-RELATED"/>
    <property type="match status" value="1"/>
</dbReference>
<accession>A0ABS7PT94</accession>
<organism evidence="2 3">
    <name type="scientific">Sphingomonas colocasiae</name>
    <dbReference type="NCBI Taxonomy" id="1848973"/>
    <lineage>
        <taxon>Bacteria</taxon>
        <taxon>Pseudomonadati</taxon>
        <taxon>Pseudomonadota</taxon>
        <taxon>Alphaproteobacteria</taxon>
        <taxon>Sphingomonadales</taxon>
        <taxon>Sphingomonadaceae</taxon>
        <taxon>Sphingomonas</taxon>
    </lineage>
</organism>
<comment type="caution">
    <text evidence="2">The sequence shown here is derived from an EMBL/GenBank/DDBJ whole genome shotgun (WGS) entry which is preliminary data.</text>
</comment>
<dbReference type="Pfam" id="PF00144">
    <property type="entry name" value="Beta-lactamase"/>
    <property type="match status" value="1"/>
</dbReference>
<dbReference type="SUPFAM" id="SSF56601">
    <property type="entry name" value="beta-lactamase/transpeptidase-like"/>
    <property type="match status" value="1"/>
</dbReference>
<dbReference type="InterPro" id="IPR001466">
    <property type="entry name" value="Beta-lactam-related"/>
</dbReference>
<evidence type="ECO:0000313" key="2">
    <source>
        <dbReference type="EMBL" id="MBY8824209.1"/>
    </source>
</evidence>
<sequence>MVGAAVPLPAAAPVAGSQARSGFSAERLERIDRFYEAKVAKGEMSGIVILIARHGKIVHLKSIGHADIEKSRAMAPDTIFRAYSMTKPIAATALMMLYERGHFQLDEPVSRYIPEFANLRVLRTPTSPLGDTVTAEREPTIHDLLRHTAGFGHGFNPNAVDQEYVKRKVFDLDVTMAEMTSRLAGIPLLYQPGRIYNYSVAPDIEARLVEIFSGMPFDSFVEREILQPLRMVDSGWWVGPDRADRLATLYWSRDGKLTRNDEAHAPPADAVFLRQPWSVNSYAVNHPRKGGSYGMVTTASDYWRFGQMLLNRGSFEGRRLLGPQTVSFMTRNHLDDKQREGFAKGVGWGLGFAVVEDPAAAGFMSSAGAFYWAGAANTHFWVDPEKDLVVVALAQDMGNPGNALLRPQIRTLVYSALLD</sequence>
<feature type="domain" description="Beta-lactamase-related" evidence="1">
    <location>
        <begin position="31"/>
        <end position="407"/>
    </location>
</feature>
<proteinExistence type="predicted"/>
<name>A0ABS7PT94_9SPHN</name>